<organism evidence="1 2">
    <name type="scientific">Eretmocerus hayati</name>
    <dbReference type="NCBI Taxonomy" id="131215"/>
    <lineage>
        <taxon>Eukaryota</taxon>
        <taxon>Metazoa</taxon>
        <taxon>Ecdysozoa</taxon>
        <taxon>Arthropoda</taxon>
        <taxon>Hexapoda</taxon>
        <taxon>Insecta</taxon>
        <taxon>Pterygota</taxon>
        <taxon>Neoptera</taxon>
        <taxon>Endopterygota</taxon>
        <taxon>Hymenoptera</taxon>
        <taxon>Apocrita</taxon>
        <taxon>Proctotrupomorpha</taxon>
        <taxon>Chalcidoidea</taxon>
        <taxon>Aphelinidae</taxon>
        <taxon>Aphelininae</taxon>
        <taxon>Eretmocerus</taxon>
    </lineage>
</organism>
<name>A0ACC2PTU2_9HYME</name>
<accession>A0ACC2PTU2</accession>
<dbReference type="EMBL" id="CM056741">
    <property type="protein sequence ID" value="KAJ8686822.1"/>
    <property type="molecule type" value="Genomic_DNA"/>
</dbReference>
<reference evidence="1" key="1">
    <citation type="submission" date="2023-04" db="EMBL/GenBank/DDBJ databases">
        <title>A chromosome-level genome assembly of the parasitoid wasp Eretmocerus hayati.</title>
        <authorList>
            <person name="Zhong Y."/>
            <person name="Liu S."/>
            <person name="Liu Y."/>
        </authorList>
    </citation>
    <scope>NUCLEOTIDE SEQUENCE</scope>
    <source>
        <strain evidence="1">ZJU_SS_LIU_2023</strain>
    </source>
</reference>
<keyword evidence="2" id="KW-1185">Reference proteome</keyword>
<evidence type="ECO:0000313" key="1">
    <source>
        <dbReference type="EMBL" id="KAJ8686822.1"/>
    </source>
</evidence>
<dbReference type="Proteomes" id="UP001239111">
    <property type="component" value="Chromosome 1"/>
</dbReference>
<proteinExistence type="predicted"/>
<protein>
    <submittedName>
        <fullName evidence="1">Uncharacterized protein</fullName>
    </submittedName>
</protein>
<gene>
    <name evidence="1" type="ORF">QAD02_022616</name>
</gene>
<sequence>MVANLFHWGVILVEMFCVEGLEFQRSYFRLLTVRLPVKTAESTPGSQAHVCPYCGIVLRAEIQLQRHLRFNCKLVPRHNVYQCNRCPYRSTYKANIERHVKNLHGTDTDDFKCQLCSFKSKYSYCVRRHMKTFHMQ</sequence>
<comment type="caution">
    <text evidence="1">The sequence shown here is derived from an EMBL/GenBank/DDBJ whole genome shotgun (WGS) entry which is preliminary data.</text>
</comment>
<evidence type="ECO:0000313" key="2">
    <source>
        <dbReference type="Proteomes" id="UP001239111"/>
    </source>
</evidence>